<name>A0A9W8NHD5_9PEZI</name>
<evidence type="ECO:0000313" key="2">
    <source>
        <dbReference type="Proteomes" id="UP001148614"/>
    </source>
</evidence>
<dbReference type="EMBL" id="JANPWZ010000516">
    <property type="protein sequence ID" value="KAJ3575837.1"/>
    <property type="molecule type" value="Genomic_DNA"/>
</dbReference>
<dbReference type="Proteomes" id="UP001148614">
    <property type="component" value="Unassembled WGS sequence"/>
</dbReference>
<dbReference type="SUPFAM" id="SSF52047">
    <property type="entry name" value="RNI-like"/>
    <property type="match status" value="1"/>
</dbReference>
<evidence type="ECO:0008006" key="3">
    <source>
        <dbReference type="Google" id="ProtNLM"/>
    </source>
</evidence>
<evidence type="ECO:0000313" key="1">
    <source>
        <dbReference type="EMBL" id="KAJ3575837.1"/>
    </source>
</evidence>
<sequence>MLTSMASHAPHGKWSLNDLSTELLVLILAQLRDLDSRSLSAVRLLSTRFNDIGTPIKYHTLQLTQYIVAPQAEIYCLHGVTNVCAYTRHVKVQSDLNATHVKDLLNKIWRLSSVSWRYVQDGLSKGDFWVPTDILPPQYIQSSNFKLFIENLPLRDFRAEKSNPYLKAIPTDVLVSLKMATPTPPLTARVESLKGLLISSPRLKTFWYDDRGQGTRFDLRGNERLPPFKELVLRSYDWNHNPNAVRRHWDFSDIQHLEMIDVPLGPFLSSILFTDFRNLSTLRLEDSSMHLPHRRRDTTRGQYNLIKQIYALVDLQITCDIASFPIDGILQHARSLQNLRLRDYTGFSDEERQCPTLYIEDLETMSRNLINLRTLELDMDMRSCEPQQQRFLQVLCDFPQLSTLTLHTQTVINPLKHVRTSEDLDWKRASQIFAFLQHGKHASSWRSITVNVGDWRPIMLRRLSASWRALASGGVYAERCFVMEKQQDGALVVRGEGARAGVVVNVIRLNHIQTLIKRLQLKVN</sequence>
<gene>
    <name evidence="1" type="ORF">NPX13_g3900</name>
</gene>
<dbReference type="Gene3D" id="3.80.10.10">
    <property type="entry name" value="Ribonuclease Inhibitor"/>
    <property type="match status" value="1"/>
</dbReference>
<dbReference type="InterPro" id="IPR032675">
    <property type="entry name" value="LRR_dom_sf"/>
</dbReference>
<accession>A0A9W8NHD5</accession>
<comment type="caution">
    <text evidence="1">The sequence shown here is derived from an EMBL/GenBank/DDBJ whole genome shotgun (WGS) entry which is preliminary data.</text>
</comment>
<reference evidence="1" key="1">
    <citation type="submission" date="2022-07" db="EMBL/GenBank/DDBJ databases">
        <title>Genome Sequence of Xylaria arbuscula.</title>
        <authorList>
            <person name="Buettner E."/>
        </authorList>
    </citation>
    <scope>NUCLEOTIDE SEQUENCE</scope>
    <source>
        <strain evidence="1">VT107</strain>
    </source>
</reference>
<keyword evidence="2" id="KW-1185">Reference proteome</keyword>
<dbReference type="VEuPathDB" id="FungiDB:F4678DRAFT_281418"/>
<proteinExistence type="predicted"/>
<dbReference type="AlphaFoldDB" id="A0A9W8NHD5"/>
<protein>
    <recommendedName>
        <fullName evidence="3">F-box domain-containing protein</fullName>
    </recommendedName>
</protein>
<organism evidence="1 2">
    <name type="scientific">Xylaria arbuscula</name>
    <dbReference type="NCBI Taxonomy" id="114810"/>
    <lineage>
        <taxon>Eukaryota</taxon>
        <taxon>Fungi</taxon>
        <taxon>Dikarya</taxon>
        <taxon>Ascomycota</taxon>
        <taxon>Pezizomycotina</taxon>
        <taxon>Sordariomycetes</taxon>
        <taxon>Xylariomycetidae</taxon>
        <taxon>Xylariales</taxon>
        <taxon>Xylariaceae</taxon>
        <taxon>Xylaria</taxon>
    </lineage>
</organism>